<dbReference type="KEGG" id="mcub:MCBB_0634"/>
<name>A0A1D3L0U5_9EURY</name>
<keyword evidence="3" id="KW-1185">Reference proteome</keyword>
<dbReference type="RefSeq" id="WP_071906400.1">
    <property type="nucleotide sequence ID" value="NZ_LT607756.1"/>
</dbReference>
<evidence type="ECO:0000313" key="3">
    <source>
        <dbReference type="Proteomes" id="UP000094707"/>
    </source>
</evidence>
<feature type="transmembrane region" description="Helical" evidence="1">
    <location>
        <begin position="43"/>
        <end position="65"/>
    </location>
</feature>
<dbReference type="AlphaFoldDB" id="A0A1D3L0U5"/>
<sequence>MDNDDLVKNLKIVLIVALVIGIVAAVLYLIYGLALIWQAMAAGILTGFLVLMLILFIALSIYLWIKNFLTKRELKRVETELMSCKTQLKKFQREQNEN</sequence>
<evidence type="ECO:0000313" key="2">
    <source>
        <dbReference type="EMBL" id="SCG85207.1"/>
    </source>
</evidence>
<dbReference type="EMBL" id="LT607756">
    <property type="protein sequence ID" value="SCG85207.1"/>
    <property type="molecule type" value="Genomic_DNA"/>
</dbReference>
<keyword evidence="1" id="KW-0472">Membrane</keyword>
<proteinExistence type="predicted"/>
<protein>
    <submittedName>
        <fullName evidence="2">Uncharacterized protein</fullName>
    </submittedName>
</protein>
<evidence type="ECO:0000256" key="1">
    <source>
        <dbReference type="SAM" id="Phobius"/>
    </source>
</evidence>
<feature type="transmembrane region" description="Helical" evidence="1">
    <location>
        <begin position="12"/>
        <end position="37"/>
    </location>
</feature>
<keyword evidence="1" id="KW-0812">Transmembrane</keyword>
<organism evidence="2 3">
    <name type="scientific">Methanobacterium congolense</name>
    <dbReference type="NCBI Taxonomy" id="118062"/>
    <lineage>
        <taxon>Archaea</taxon>
        <taxon>Methanobacteriati</taxon>
        <taxon>Methanobacteriota</taxon>
        <taxon>Methanomada group</taxon>
        <taxon>Methanobacteria</taxon>
        <taxon>Methanobacteriales</taxon>
        <taxon>Methanobacteriaceae</taxon>
        <taxon>Methanobacterium</taxon>
    </lineage>
</organism>
<dbReference type="OrthoDB" id="71614at2157"/>
<dbReference type="GeneID" id="30411491"/>
<gene>
    <name evidence="2" type="ORF">MCBB_0634</name>
</gene>
<reference evidence="2 3" key="1">
    <citation type="submission" date="2016-08" db="EMBL/GenBank/DDBJ databases">
        <authorList>
            <person name="Seilhamer J.J."/>
        </authorList>
    </citation>
    <scope>NUCLEOTIDE SEQUENCE [LARGE SCALE GENOMIC DNA]</scope>
    <source>
        <strain evidence="2">Buetzberg</strain>
    </source>
</reference>
<dbReference type="Proteomes" id="UP000094707">
    <property type="component" value="Chromosome I"/>
</dbReference>
<keyword evidence="1" id="KW-1133">Transmembrane helix</keyword>
<accession>A0A1D3L0U5</accession>